<reference evidence="10" key="1">
    <citation type="journal article" date="2023" name="Int. J. Mol. Sci.">
        <title>Metagenomics Revealed a New Genus 'Candidatus Thiocaldithrix dubininis' gen. nov., sp. nov. and a New Species 'Candidatus Thiothrix putei' sp. nov. in the Family Thiotrichaceae, Some Members of Which Have Traits of Both Na+- and H+-Motive Energetics.</title>
        <authorList>
            <person name="Ravin N.V."/>
            <person name="Muntyan M.S."/>
            <person name="Smolyakov D.D."/>
            <person name="Rudenko T.S."/>
            <person name="Beletsky A.V."/>
            <person name="Mardanov A.V."/>
            <person name="Grabovich M.Y."/>
        </authorList>
    </citation>
    <scope>NUCLEOTIDE SEQUENCE</scope>
    <source>
        <strain evidence="10">GKL-01</strain>
    </source>
</reference>
<dbReference type="InterPro" id="IPR012259">
    <property type="entry name" value="DHFR"/>
</dbReference>
<gene>
    <name evidence="10" type="primary">folA</name>
    <name evidence="10" type="ORF">QJT80_04460</name>
</gene>
<organism evidence="10">
    <name type="scientific">Candidatus Thiocaldithrix dubininis</name>
    <dbReference type="NCBI Taxonomy" id="3080823"/>
    <lineage>
        <taxon>Bacteria</taxon>
        <taxon>Pseudomonadati</taxon>
        <taxon>Pseudomonadota</taxon>
        <taxon>Gammaproteobacteria</taxon>
        <taxon>Thiotrichales</taxon>
        <taxon>Thiotrichaceae</taxon>
        <taxon>Candidatus Thiocaldithrix</taxon>
    </lineage>
</organism>
<dbReference type="PRINTS" id="PR00070">
    <property type="entry name" value="DHFR"/>
</dbReference>
<evidence type="ECO:0000313" key="10">
    <source>
        <dbReference type="EMBL" id="WGZ91731.1"/>
    </source>
</evidence>
<dbReference type="CDD" id="cd00209">
    <property type="entry name" value="DHFR"/>
    <property type="match status" value="1"/>
</dbReference>
<dbReference type="NCBIfam" id="NF008037">
    <property type="entry name" value="PRK10769.1"/>
    <property type="match status" value="1"/>
</dbReference>
<evidence type="ECO:0000256" key="3">
    <source>
        <dbReference type="ARBA" id="ARBA00012856"/>
    </source>
</evidence>
<feature type="domain" description="DHFR" evidence="9">
    <location>
        <begin position="1"/>
        <end position="159"/>
    </location>
</feature>
<evidence type="ECO:0000259" key="9">
    <source>
        <dbReference type="PROSITE" id="PS51330"/>
    </source>
</evidence>
<dbReference type="Gene3D" id="3.40.430.10">
    <property type="entry name" value="Dihydrofolate Reductase, subunit A"/>
    <property type="match status" value="1"/>
</dbReference>
<reference evidence="10" key="2">
    <citation type="submission" date="2023-04" db="EMBL/GenBank/DDBJ databases">
        <authorList>
            <person name="Beletskiy A.V."/>
            <person name="Mardanov A.V."/>
            <person name="Ravin N.V."/>
        </authorList>
    </citation>
    <scope>NUCLEOTIDE SEQUENCE</scope>
    <source>
        <strain evidence="10">GKL-01</strain>
    </source>
</reference>
<evidence type="ECO:0000256" key="5">
    <source>
        <dbReference type="ARBA" id="ARBA00022857"/>
    </source>
</evidence>
<dbReference type="AlphaFoldDB" id="A0AA95H6W3"/>
<evidence type="ECO:0000256" key="7">
    <source>
        <dbReference type="ARBA" id="ARBA00025067"/>
    </source>
</evidence>
<dbReference type="GO" id="GO:0046654">
    <property type="term" value="P:tetrahydrofolate biosynthetic process"/>
    <property type="evidence" value="ECO:0007669"/>
    <property type="project" value="InterPro"/>
</dbReference>
<dbReference type="PIRSF" id="PIRSF000194">
    <property type="entry name" value="DHFR"/>
    <property type="match status" value="1"/>
</dbReference>
<dbReference type="GO" id="GO:0006730">
    <property type="term" value="P:one-carbon metabolic process"/>
    <property type="evidence" value="ECO:0007669"/>
    <property type="project" value="UniProtKB-KW"/>
</dbReference>
<dbReference type="PANTHER" id="PTHR48069:SF3">
    <property type="entry name" value="DIHYDROFOLATE REDUCTASE"/>
    <property type="match status" value="1"/>
</dbReference>
<dbReference type="GO" id="GO:0005829">
    <property type="term" value="C:cytosol"/>
    <property type="evidence" value="ECO:0007669"/>
    <property type="project" value="TreeGrafter"/>
</dbReference>
<evidence type="ECO:0000256" key="1">
    <source>
        <dbReference type="ARBA" id="ARBA00004903"/>
    </source>
</evidence>
<evidence type="ECO:0000256" key="8">
    <source>
        <dbReference type="PIRNR" id="PIRNR000194"/>
    </source>
</evidence>
<comment type="pathway">
    <text evidence="1 8">Cofactor biosynthesis; tetrahydrofolate biosynthesis; 5,6,7,8-tetrahydrofolate from 7,8-dihydrofolate: step 1/1.</text>
</comment>
<dbReference type="GO" id="GO:0046452">
    <property type="term" value="P:dihydrofolate metabolic process"/>
    <property type="evidence" value="ECO:0007669"/>
    <property type="project" value="TreeGrafter"/>
</dbReference>
<keyword evidence="6 8" id="KW-0560">Oxidoreductase</keyword>
<keyword evidence="5 8" id="KW-0521">NADP</keyword>
<comment type="function">
    <text evidence="7 8">Key enzyme in folate metabolism. Catalyzes an essential reaction for de novo glycine and purine synthesis, and for DNA precursor synthesis.</text>
</comment>
<dbReference type="SUPFAM" id="SSF53597">
    <property type="entry name" value="Dihydrofolate reductase-like"/>
    <property type="match status" value="1"/>
</dbReference>
<dbReference type="InterPro" id="IPR001796">
    <property type="entry name" value="DHFR_dom"/>
</dbReference>
<sequence>MISMIVAMANQRIIGWHGAMPWHMPADLAWFRQQTLNKPIIMGRNTYQSIGKALPKRQNIVLTRSADFQAPDVTVTHTPNEALLAAGDAPEIMIIGGAQIYRQFLPQTRRLYLTLIDAQVMGDTYFPDYTRCAWQVREKISYPADERNPYPYTFLVLER</sequence>
<dbReference type="EC" id="1.5.1.3" evidence="3 8"/>
<protein>
    <recommendedName>
        <fullName evidence="3 8">Dihydrofolate reductase</fullName>
        <ecNumber evidence="3 8">1.5.1.3</ecNumber>
    </recommendedName>
</protein>
<name>A0AA95H6W3_9GAMM</name>
<keyword evidence="4 8" id="KW-0554">One-carbon metabolism</keyword>
<dbReference type="GO" id="GO:0046655">
    <property type="term" value="P:folic acid metabolic process"/>
    <property type="evidence" value="ECO:0007669"/>
    <property type="project" value="TreeGrafter"/>
</dbReference>
<evidence type="ECO:0000256" key="2">
    <source>
        <dbReference type="ARBA" id="ARBA00009539"/>
    </source>
</evidence>
<dbReference type="GO" id="GO:0070401">
    <property type="term" value="F:NADP+ binding"/>
    <property type="evidence" value="ECO:0007669"/>
    <property type="project" value="UniProtKB-ARBA"/>
</dbReference>
<dbReference type="PANTHER" id="PTHR48069">
    <property type="entry name" value="DIHYDROFOLATE REDUCTASE"/>
    <property type="match status" value="1"/>
</dbReference>
<dbReference type="KEGG" id="tdu:QJT80_04460"/>
<dbReference type="GO" id="GO:0004146">
    <property type="term" value="F:dihydrofolate reductase activity"/>
    <property type="evidence" value="ECO:0007669"/>
    <property type="project" value="UniProtKB-EC"/>
</dbReference>
<evidence type="ECO:0000256" key="4">
    <source>
        <dbReference type="ARBA" id="ARBA00022563"/>
    </source>
</evidence>
<comment type="catalytic activity">
    <reaction evidence="8">
        <text>(6S)-5,6,7,8-tetrahydrofolate + NADP(+) = 7,8-dihydrofolate + NADPH + H(+)</text>
        <dbReference type="Rhea" id="RHEA:15009"/>
        <dbReference type="ChEBI" id="CHEBI:15378"/>
        <dbReference type="ChEBI" id="CHEBI:57451"/>
        <dbReference type="ChEBI" id="CHEBI:57453"/>
        <dbReference type="ChEBI" id="CHEBI:57783"/>
        <dbReference type="ChEBI" id="CHEBI:58349"/>
        <dbReference type="EC" id="1.5.1.3"/>
    </reaction>
</comment>
<dbReference type="PROSITE" id="PS51330">
    <property type="entry name" value="DHFR_2"/>
    <property type="match status" value="1"/>
</dbReference>
<evidence type="ECO:0000256" key="6">
    <source>
        <dbReference type="ARBA" id="ARBA00023002"/>
    </source>
</evidence>
<dbReference type="Pfam" id="PF00186">
    <property type="entry name" value="DHFR_1"/>
    <property type="match status" value="1"/>
</dbReference>
<dbReference type="FunFam" id="3.40.430.10:FF:000001">
    <property type="entry name" value="Dihydrofolate reductase"/>
    <property type="match status" value="1"/>
</dbReference>
<dbReference type="EMBL" id="CP124755">
    <property type="protein sequence ID" value="WGZ91731.1"/>
    <property type="molecule type" value="Genomic_DNA"/>
</dbReference>
<comment type="similarity">
    <text evidence="2 8">Belongs to the dihydrofolate reductase family.</text>
</comment>
<accession>A0AA95H6W3</accession>
<dbReference type="Proteomes" id="UP001300672">
    <property type="component" value="Chromosome"/>
</dbReference>
<dbReference type="InterPro" id="IPR024072">
    <property type="entry name" value="DHFR-like_dom_sf"/>
</dbReference>
<proteinExistence type="inferred from homology"/>